<evidence type="ECO:0000256" key="1">
    <source>
        <dbReference type="SAM" id="MobiDB-lite"/>
    </source>
</evidence>
<gene>
    <name evidence="2" type="ORF">BJY28_001199</name>
</gene>
<dbReference type="AlphaFoldDB" id="A0A852X5P3"/>
<feature type="region of interest" description="Disordered" evidence="1">
    <location>
        <begin position="68"/>
        <end position="90"/>
    </location>
</feature>
<evidence type="ECO:0000313" key="2">
    <source>
        <dbReference type="EMBL" id="NYG36730.1"/>
    </source>
</evidence>
<organism evidence="2 3">
    <name type="scientific">Janibacter alkaliphilus</name>
    <dbReference type="NCBI Taxonomy" id="1069963"/>
    <lineage>
        <taxon>Bacteria</taxon>
        <taxon>Bacillati</taxon>
        <taxon>Actinomycetota</taxon>
        <taxon>Actinomycetes</taxon>
        <taxon>Micrococcales</taxon>
        <taxon>Intrasporangiaceae</taxon>
        <taxon>Janibacter</taxon>
    </lineage>
</organism>
<sequence length="90" mass="10061">MHARRSAEMRERESRWWEQARWASEQIVSADDPRTVLGVAALRQLVDEGDGEEASRFAVHALSVVLEATDDVDTPPSVDHTGSTSLEDDR</sequence>
<name>A0A852X5P3_9MICO</name>
<dbReference type="Proteomes" id="UP000592181">
    <property type="component" value="Unassembled WGS sequence"/>
</dbReference>
<dbReference type="EMBL" id="JACBZX010000001">
    <property type="protein sequence ID" value="NYG36730.1"/>
    <property type="molecule type" value="Genomic_DNA"/>
</dbReference>
<proteinExistence type="predicted"/>
<keyword evidence="3" id="KW-1185">Reference proteome</keyword>
<protein>
    <submittedName>
        <fullName evidence="2">Uncharacterized protein</fullName>
    </submittedName>
</protein>
<comment type="caution">
    <text evidence="2">The sequence shown here is derived from an EMBL/GenBank/DDBJ whole genome shotgun (WGS) entry which is preliminary data.</text>
</comment>
<reference evidence="2 3" key="1">
    <citation type="submission" date="2020-07" db="EMBL/GenBank/DDBJ databases">
        <title>Sequencing the genomes of 1000 actinobacteria strains.</title>
        <authorList>
            <person name="Klenk H.-P."/>
        </authorList>
    </citation>
    <scope>NUCLEOTIDE SEQUENCE [LARGE SCALE GENOMIC DNA]</scope>
    <source>
        <strain evidence="2 3">DSM 24723</strain>
    </source>
</reference>
<dbReference type="RefSeq" id="WP_179462186.1">
    <property type="nucleotide sequence ID" value="NZ_JACBZX010000001.1"/>
</dbReference>
<evidence type="ECO:0000313" key="3">
    <source>
        <dbReference type="Proteomes" id="UP000592181"/>
    </source>
</evidence>
<accession>A0A852X5P3</accession>
<feature type="compositionally biased region" description="Polar residues" evidence="1">
    <location>
        <begin position="80"/>
        <end position="90"/>
    </location>
</feature>